<dbReference type="Proteomes" id="UP001260980">
    <property type="component" value="Unassembled WGS sequence"/>
</dbReference>
<proteinExistence type="predicted"/>
<reference evidence="2 3" key="1">
    <citation type="submission" date="2023-10" db="EMBL/GenBank/DDBJ databases">
        <title>Paenibacillus strain PFR10 Genome sequencing and assembly.</title>
        <authorList>
            <person name="Kim I."/>
        </authorList>
    </citation>
    <scope>NUCLEOTIDE SEQUENCE [LARGE SCALE GENOMIC DNA]</scope>
    <source>
        <strain evidence="2 3">PFR10</strain>
    </source>
</reference>
<accession>A0ABU3RNX0</accession>
<dbReference type="Pfam" id="PF03646">
    <property type="entry name" value="FlaG"/>
    <property type="match status" value="1"/>
</dbReference>
<dbReference type="PANTHER" id="PTHR37166:SF1">
    <property type="entry name" value="PROTEIN FLAG"/>
    <property type="match status" value="1"/>
</dbReference>
<dbReference type="Gene3D" id="3.30.160.170">
    <property type="entry name" value="FlaG-like"/>
    <property type="match status" value="1"/>
</dbReference>
<dbReference type="RefSeq" id="WP_127453316.1">
    <property type="nucleotide sequence ID" value="NZ_JAWCUD010000015.1"/>
</dbReference>
<keyword evidence="2" id="KW-0966">Cell projection</keyword>
<dbReference type="GO" id="GO:0016491">
    <property type="term" value="F:oxidoreductase activity"/>
    <property type="evidence" value="ECO:0007669"/>
    <property type="project" value="UniProtKB-KW"/>
</dbReference>
<sequence length="118" mass="13760">MEIRPITDVSGLQERSAAKEYPDEHKVPQQEEAPGVEIQQERAYNKTEITKELDHLNKILQSKNSHLHFVLHDKLQEYYVQVVDDKTNDVIKEIPSKKVMDMVANFYEKLGIIVDKKI</sequence>
<protein>
    <submittedName>
        <fullName evidence="2">Flagellar protein FlaG</fullName>
    </submittedName>
</protein>
<evidence type="ECO:0000256" key="1">
    <source>
        <dbReference type="SAM" id="MobiDB-lite"/>
    </source>
</evidence>
<evidence type="ECO:0000313" key="2">
    <source>
        <dbReference type="EMBL" id="MDU0205704.1"/>
    </source>
</evidence>
<evidence type="ECO:0000313" key="3">
    <source>
        <dbReference type="Proteomes" id="UP001260980"/>
    </source>
</evidence>
<name>A0ABU3RNX0_9BACL</name>
<gene>
    <name evidence="2" type="ORF">RQP52_31970</name>
</gene>
<dbReference type="InterPro" id="IPR005186">
    <property type="entry name" value="FlaG"/>
</dbReference>
<dbReference type="InterPro" id="IPR035924">
    <property type="entry name" value="FlaG-like_sf"/>
</dbReference>
<dbReference type="PANTHER" id="PTHR37166">
    <property type="entry name" value="PROTEIN FLAG"/>
    <property type="match status" value="1"/>
</dbReference>
<dbReference type="SUPFAM" id="SSF160214">
    <property type="entry name" value="FlaG-like"/>
    <property type="match status" value="1"/>
</dbReference>
<feature type="compositionally biased region" description="Basic and acidic residues" evidence="1">
    <location>
        <begin position="16"/>
        <end position="29"/>
    </location>
</feature>
<comment type="caution">
    <text evidence="2">The sequence shown here is derived from an EMBL/GenBank/DDBJ whole genome shotgun (WGS) entry which is preliminary data.</text>
</comment>
<keyword evidence="2" id="KW-0282">Flagellum</keyword>
<organism evidence="2 3">
    <name type="scientific">Paenibacillus violae</name>
    <dbReference type="NCBI Taxonomy" id="3077234"/>
    <lineage>
        <taxon>Bacteria</taxon>
        <taxon>Bacillati</taxon>
        <taxon>Bacillota</taxon>
        <taxon>Bacilli</taxon>
        <taxon>Bacillales</taxon>
        <taxon>Paenibacillaceae</taxon>
        <taxon>Paenibacillus</taxon>
    </lineage>
</organism>
<feature type="region of interest" description="Disordered" evidence="1">
    <location>
        <begin position="1"/>
        <end position="41"/>
    </location>
</feature>
<keyword evidence="2" id="KW-0560">Oxidoreductase</keyword>
<dbReference type="EMBL" id="JAWCUD010000015">
    <property type="protein sequence ID" value="MDU0205704.1"/>
    <property type="molecule type" value="Genomic_DNA"/>
</dbReference>
<keyword evidence="3" id="KW-1185">Reference proteome</keyword>
<keyword evidence="2" id="KW-0969">Cilium</keyword>